<evidence type="ECO:0008006" key="3">
    <source>
        <dbReference type="Google" id="ProtNLM"/>
    </source>
</evidence>
<organism evidence="1 2">
    <name type="scientific">Brassicogethes aeneus</name>
    <name type="common">Rape pollen beetle</name>
    <name type="synonym">Meligethes aeneus</name>
    <dbReference type="NCBI Taxonomy" id="1431903"/>
    <lineage>
        <taxon>Eukaryota</taxon>
        <taxon>Metazoa</taxon>
        <taxon>Ecdysozoa</taxon>
        <taxon>Arthropoda</taxon>
        <taxon>Hexapoda</taxon>
        <taxon>Insecta</taxon>
        <taxon>Pterygota</taxon>
        <taxon>Neoptera</taxon>
        <taxon>Endopterygota</taxon>
        <taxon>Coleoptera</taxon>
        <taxon>Polyphaga</taxon>
        <taxon>Cucujiformia</taxon>
        <taxon>Nitidulidae</taxon>
        <taxon>Meligethinae</taxon>
        <taxon>Brassicogethes</taxon>
    </lineage>
</organism>
<evidence type="ECO:0000313" key="1">
    <source>
        <dbReference type="EMBL" id="CAH0546807.1"/>
    </source>
</evidence>
<accession>A0A9P0FBF8</accession>
<dbReference type="EMBL" id="OV121132">
    <property type="protein sequence ID" value="CAH0546807.1"/>
    <property type="molecule type" value="Genomic_DNA"/>
</dbReference>
<dbReference type="Proteomes" id="UP001154078">
    <property type="component" value="Chromosome 1"/>
</dbReference>
<gene>
    <name evidence="1" type="ORF">MELIAE_LOCUS899</name>
</gene>
<reference evidence="1" key="1">
    <citation type="submission" date="2021-12" db="EMBL/GenBank/DDBJ databases">
        <authorList>
            <person name="King R."/>
        </authorList>
    </citation>
    <scope>NUCLEOTIDE SEQUENCE</scope>
</reference>
<evidence type="ECO:0000313" key="2">
    <source>
        <dbReference type="Proteomes" id="UP001154078"/>
    </source>
</evidence>
<protein>
    <recommendedName>
        <fullName evidence="3">Regulatory protein zeste</fullName>
    </recommendedName>
</protein>
<keyword evidence="2" id="KW-1185">Reference proteome</keyword>
<dbReference type="OrthoDB" id="6766923at2759"/>
<name>A0A9P0FBF8_BRAAE</name>
<proteinExistence type="predicted"/>
<dbReference type="AlphaFoldDB" id="A0A9P0FBF8"/>
<sequence length="144" mass="16454">MHFLHDVLSSKKVLFGSFSDKLTKEDKVKAWKTIHEKALSLGLVSANKDFSYTRDVYWQKIHRGKKKLTTAKKLAAKVGELRVKKLKLSLEIMKKESYLKSLEIFKQEKELGLPPLHFTAICHAAQQEILVQADTEVEGFDIGI</sequence>